<evidence type="ECO:0000313" key="3">
    <source>
        <dbReference type="EMBL" id="OQP48554.1"/>
    </source>
</evidence>
<dbReference type="Pfam" id="PF24595">
    <property type="entry name" value="DUF7619"/>
    <property type="match status" value="1"/>
</dbReference>
<dbReference type="Pfam" id="PF25233">
    <property type="entry name" value="DUF7849"/>
    <property type="match status" value="1"/>
</dbReference>
<protein>
    <recommendedName>
        <fullName evidence="2">PKD domain-containing protein</fullName>
    </recommendedName>
</protein>
<dbReference type="InterPro" id="IPR013783">
    <property type="entry name" value="Ig-like_fold"/>
</dbReference>
<feature type="signal peptide" evidence="1">
    <location>
        <begin position="1"/>
        <end position="22"/>
    </location>
</feature>
<reference evidence="3 4" key="1">
    <citation type="submission" date="2016-04" db="EMBL/GenBank/DDBJ databases">
        <authorList>
            <person name="Chen L."/>
            <person name="Zhuang W."/>
            <person name="Wang G."/>
        </authorList>
    </citation>
    <scope>NUCLEOTIDE SEQUENCE [LARGE SCALE GENOMIC DNA]</scope>
    <source>
        <strain evidence="4">GR20</strain>
    </source>
</reference>
<comment type="caution">
    <text evidence="3">The sequence shown here is derived from an EMBL/GenBank/DDBJ whole genome shotgun (WGS) entry which is preliminary data.</text>
</comment>
<accession>A0ABX3NXI6</accession>
<name>A0ABX3NXI6_9BACT</name>
<keyword evidence="4" id="KW-1185">Reference proteome</keyword>
<dbReference type="Gene3D" id="2.60.40.10">
    <property type="entry name" value="Immunoglobulins"/>
    <property type="match status" value="1"/>
</dbReference>
<evidence type="ECO:0000256" key="1">
    <source>
        <dbReference type="SAM" id="SignalP"/>
    </source>
</evidence>
<keyword evidence="1" id="KW-0732">Signal</keyword>
<organism evidence="3 4">
    <name type="scientific">Niastella koreensis</name>
    <dbReference type="NCBI Taxonomy" id="354356"/>
    <lineage>
        <taxon>Bacteria</taxon>
        <taxon>Pseudomonadati</taxon>
        <taxon>Bacteroidota</taxon>
        <taxon>Chitinophagia</taxon>
        <taxon>Chitinophagales</taxon>
        <taxon>Chitinophagaceae</taxon>
        <taxon>Niastella</taxon>
    </lineage>
</organism>
<dbReference type="InterPro" id="IPR055353">
    <property type="entry name" value="DUF7619"/>
</dbReference>
<dbReference type="RefSeq" id="WP_014221759.1">
    <property type="nucleotide sequence ID" value="NZ_LWBO01000012.1"/>
</dbReference>
<evidence type="ECO:0000313" key="4">
    <source>
        <dbReference type="Proteomes" id="UP000192277"/>
    </source>
</evidence>
<gene>
    <name evidence="3" type="ORF">A4D02_07540</name>
</gene>
<proteinExistence type="predicted"/>
<dbReference type="EMBL" id="LWBO01000012">
    <property type="protein sequence ID" value="OQP48554.1"/>
    <property type="molecule type" value="Genomic_DNA"/>
</dbReference>
<feature type="chain" id="PRO_5047151449" description="PKD domain-containing protein" evidence="1">
    <location>
        <begin position="23"/>
        <end position="660"/>
    </location>
</feature>
<dbReference type="CDD" id="cd00146">
    <property type="entry name" value="PKD"/>
    <property type="match status" value="1"/>
</dbReference>
<dbReference type="InterPro" id="IPR000601">
    <property type="entry name" value="PKD_dom"/>
</dbReference>
<sequence>MISYKTLLWPLLFLCMIGSARAQVNDTAAADIDPQIDNNLVKFGASLRPLHQVAGAPVAFYSYFWEFGDGSYSFEKEPVHIYKDTGNYDVRLYATNNYDDGKKPNTRPRRLRVNSRSMLANNKTPVFFTGDGSLEIKANQQPKPGEDMVLLIGYRNKNNAAAPMSGSIMLLYNEKQFSQNCFDVSDTRSYHQEKSIAVESMMAWMPQTDAIEQKEAANGLFSVSAGVNGPTADKRQMLQQVKQEMNTFRQHTIWRISDVQKGDEQFMFVTVNTLPDMIKDTNAVVTISGLFIPDDPSMEMEKFNLELQIVASHDPNRMQLKNRKLNYRFTRKNKDNTYKVQFQNTGKGPAKKVAITITMPGMLNTASLELVDMKPKCPLCETATGNQSCIDTVVTNDSIQFIFNNIYLPGTQQDGVSDPDSTKGYIKYRIRFAKNMHKQSFQSRAAIVFDKNEPVYTNRSTGSFKKGISPGIIIGLGSTIGAAVNNIASRQYTLGFTVSEYAAYKKYLQWELFLRSDESFERFVTRRQGGDTILNGRAYKVQYRDSYQKIKVASMELVPFEFRYNLASFVSAGAGMLASVEVSRNTTNTIRGLLFDANGGTLALDGEVGKQKESFTTFRGAVFADVQLGVVRTGPAAGVRFYQYLNPSYRNVMLYASWKF</sequence>
<dbReference type="InterPro" id="IPR035986">
    <property type="entry name" value="PKD_dom_sf"/>
</dbReference>
<dbReference type="PROSITE" id="PS50093">
    <property type="entry name" value="PKD"/>
    <property type="match status" value="1"/>
</dbReference>
<dbReference type="InterPro" id="IPR057171">
    <property type="entry name" value="DUF7849"/>
</dbReference>
<dbReference type="Pfam" id="PF18911">
    <property type="entry name" value="PKD_4"/>
    <property type="match status" value="1"/>
</dbReference>
<evidence type="ECO:0000259" key="2">
    <source>
        <dbReference type="PROSITE" id="PS50093"/>
    </source>
</evidence>
<dbReference type="Proteomes" id="UP000192277">
    <property type="component" value="Unassembled WGS sequence"/>
</dbReference>
<dbReference type="SUPFAM" id="SSF49299">
    <property type="entry name" value="PKD domain"/>
    <property type="match status" value="1"/>
</dbReference>
<feature type="domain" description="PKD" evidence="2">
    <location>
        <begin position="54"/>
        <end position="97"/>
    </location>
</feature>